<dbReference type="Gene3D" id="2.20.100.10">
    <property type="entry name" value="Thrombospondin type-1 (TSP1) repeat"/>
    <property type="match status" value="2"/>
</dbReference>
<evidence type="ECO:0000256" key="12">
    <source>
        <dbReference type="ARBA" id="ARBA00023136"/>
    </source>
</evidence>
<keyword evidence="9" id="KW-0391">Immunity</keyword>
<dbReference type="KEGG" id="pgut:117664285"/>
<dbReference type="PANTHER" id="PTHR45742">
    <property type="entry name" value="COMPLEMENT COMPONENT C6"/>
    <property type="match status" value="1"/>
</dbReference>
<dbReference type="InterPro" id="IPR000742">
    <property type="entry name" value="EGF"/>
</dbReference>
<dbReference type="SUPFAM" id="SSF57424">
    <property type="entry name" value="LDL receptor-like module"/>
    <property type="match status" value="1"/>
</dbReference>
<feature type="domain" description="MACPF" evidence="20">
    <location>
        <begin position="146"/>
        <end position="510"/>
    </location>
</feature>
<dbReference type="GeneID" id="117664285"/>
<dbReference type="RefSeq" id="XP_034271071.1">
    <property type="nucleotide sequence ID" value="XM_034415180.2"/>
</dbReference>
<feature type="chain" id="PRO_5027932105" evidence="19">
    <location>
        <begin position="28"/>
        <end position="596"/>
    </location>
</feature>
<dbReference type="PROSITE" id="PS01186">
    <property type="entry name" value="EGF_2"/>
    <property type="match status" value="1"/>
</dbReference>
<accession>A0A6P9BT37</accession>
<evidence type="ECO:0000256" key="6">
    <source>
        <dbReference type="ARBA" id="ARBA00022537"/>
    </source>
</evidence>
<evidence type="ECO:0000256" key="14">
    <source>
        <dbReference type="ARBA" id="ARBA00023162"/>
    </source>
</evidence>
<keyword evidence="10" id="KW-0180">Complement pathway</keyword>
<keyword evidence="21" id="KW-1185">Reference proteome</keyword>
<evidence type="ECO:0000259" key="20">
    <source>
        <dbReference type="PROSITE" id="PS51412"/>
    </source>
</evidence>
<feature type="region of interest" description="Disordered" evidence="18">
    <location>
        <begin position="574"/>
        <end position="596"/>
    </location>
</feature>
<keyword evidence="4" id="KW-0964">Secreted</keyword>
<dbReference type="SUPFAM" id="SSF82895">
    <property type="entry name" value="TSP-1 type 1 repeat"/>
    <property type="match status" value="2"/>
</dbReference>
<evidence type="ECO:0000256" key="17">
    <source>
        <dbReference type="PROSITE-ProRule" id="PRU00124"/>
    </source>
</evidence>
<evidence type="ECO:0000313" key="21">
    <source>
        <dbReference type="Proteomes" id="UP001652622"/>
    </source>
</evidence>
<keyword evidence="13 17" id="KW-1015">Disulfide bond</keyword>
<dbReference type="Gene3D" id="4.10.400.10">
    <property type="entry name" value="Low-density Lipoprotein Receptor"/>
    <property type="match status" value="1"/>
</dbReference>
<dbReference type="InterPro" id="IPR020863">
    <property type="entry name" value="MACPF_CS"/>
</dbReference>
<evidence type="ECO:0000256" key="2">
    <source>
        <dbReference type="ARBA" id="ARBA00004613"/>
    </source>
</evidence>
<reference evidence="22" key="1">
    <citation type="submission" date="2025-08" db="UniProtKB">
        <authorList>
            <consortium name="RefSeq"/>
        </authorList>
    </citation>
    <scope>IDENTIFICATION</scope>
    <source>
        <tissue evidence="22">Blood</tissue>
    </source>
</reference>
<keyword evidence="14" id="KW-0179">Complement alternate pathway</keyword>
<organism evidence="21 22">
    <name type="scientific">Pantherophis guttatus</name>
    <name type="common">Corn snake</name>
    <name type="synonym">Elaphe guttata</name>
    <dbReference type="NCBI Taxonomy" id="94885"/>
    <lineage>
        <taxon>Eukaryota</taxon>
        <taxon>Metazoa</taxon>
        <taxon>Chordata</taxon>
        <taxon>Craniata</taxon>
        <taxon>Vertebrata</taxon>
        <taxon>Euteleostomi</taxon>
        <taxon>Lepidosauria</taxon>
        <taxon>Squamata</taxon>
        <taxon>Bifurcata</taxon>
        <taxon>Unidentata</taxon>
        <taxon>Episquamata</taxon>
        <taxon>Toxicofera</taxon>
        <taxon>Serpentes</taxon>
        <taxon>Colubroidea</taxon>
        <taxon>Colubridae</taxon>
        <taxon>Colubrinae</taxon>
        <taxon>Pantherophis</taxon>
    </lineage>
</organism>
<dbReference type="GO" id="GO:0044218">
    <property type="term" value="C:other organism cell membrane"/>
    <property type="evidence" value="ECO:0007669"/>
    <property type="project" value="UniProtKB-KW"/>
</dbReference>
<dbReference type="InterPro" id="IPR036055">
    <property type="entry name" value="LDL_receptor-like_sf"/>
</dbReference>
<evidence type="ECO:0000256" key="1">
    <source>
        <dbReference type="ARBA" id="ARBA00004175"/>
    </source>
</evidence>
<keyword evidence="7" id="KW-0399">Innate immunity</keyword>
<dbReference type="PROSITE" id="PS00279">
    <property type="entry name" value="MACPF_1"/>
    <property type="match status" value="1"/>
</dbReference>
<keyword evidence="16" id="KW-1053">Target membrane</keyword>
<evidence type="ECO:0000256" key="16">
    <source>
        <dbReference type="ARBA" id="ARBA00023298"/>
    </source>
</evidence>
<dbReference type="Pfam" id="PF00090">
    <property type="entry name" value="TSP_1"/>
    <property type="match status" value="2"/>
</dbReference>
<evidence type="ECO:0000256" key="3">
    <source>
        <dbReference type="ARBA" id="ARBA00009214"/>
    </source>
</evidence>
<dbReference type="Proteomes" id="UP001652622">
    <property type="component" value="Unplaced"/>
</dbReference>
<dbReference type="Pfam" id="PF00057">
    <property type="entry name" value="Ldl_recept_a"/>
    <property type="match status" value="1"/>
</dbReference>
<dbReference type="GO" id="GO:0006958">
    <property type="term" value="P:complement activation, classical pathway"/>
    <property type="evidence" value="ECO:0007669"/>
    <property type="project" value="UniProtKB-KW"/>
</dbReference>
<dbReference type="InterPro" id="IPR023415">
    <property type="entry name" value="LDLR_class-A_CS"/>
</dbReference>
<sequence length="596" mass="67040">MKIHPNNILFPIILSIAYLLLCQNTDAAESKLTGLPSQRSRRQAGGPIPIDCQLGTWSQWTKCFPCQEKRFRSRQLEQPAKYKGRMCNGILWNSEACAPKEPCVVDQSCGNDFQCQETGRCIKRHLICNGEVDCRDGSDENDCDDAESTCDYPDPVPGIERVSRGFNILTQNPALLVYDPKYFGGRCETVYNGEWRQLKYDSTCEHLYYGDDEKYFRKSYNVHLYQFLAQADTGVSSEFYDDSADLLRAIKKDTSRNIGFTVGIGAIIPVSVEVGLALSTAQGTLNNFTQYKEKNVGFIRTKTKVQTARFKMRRDNIYLNEGMLQSLLELPEEYNYGMYSKFINDYGTHFMTSGTIGGIFEYILVVNKDKMATSEVKKDYVNSCFGASIGLSFPFQEVLEINTKVDYNKCGSEGGMSDEAGNGKKPVVEDIIPRVEGGDASSIARIMENRSSIAYRYWGRSLKFNPTIIDFELQPIHELLSRTTLGNMETKRRNLKRALDQYLMEFNTCRCGPCKNNGEPILLGATCVCECKQGYLGPDCGETKRTGYPVHGSWSCWTPWAACQRGSRSRTRQCTNPPPENGGTACPGRNTQTEIC</sequence>
<dbReference type="PROSITE" id="PS00022">
    <property type="entry name" value="EGF_1"/>
    <property type="match status" value="1"/>
</dbReference>
<evidence type="ECO:0000256" key="13">
    <source>
        <dbReference type="ARBA" id="ARBA00023157"/>
    </source>
</evidence>
<keyword evidence="6" id="KW-1052">Target cell membrane</keyword>
<dbReference type="InterPro" id="IPR002172">
    <property type="entry name" value="LDrepeatLR_classA_rpt"/>
</dbReference>
<feature type="disulfide bond" evidence="17">
    <location>
        <begin position="128"/>
        <end position="143"/>
    </location>
</feature>
<dbReference type="InParanoid" id="A0A6P9BT37"/>
<dbReference type="SMART" id="SM00192">
    <property type="entry name" value="LDLa"/>
    <property type="match status" value="1"/>
</dbReference>
<evidence type="ECO:0000256" key="19">
    <source>
        <dbReference type="SAM" id="SignalP"/>
    </source>
</evidence>
<dbReference type="OMA" id="CQPGVTI"/>
<dbReference type="PRINTS" id="PR01705">
    <property type="entry name" value="TSP1REPEAT"/>
</dbReference>
<evidence type="ECO:0000256" key="10">
    <source>
        <dbReference type="ARBA" id="ARBA00022875"/>
    </source>
</evidence>
<evidence type="ECO:0000256" key="18">
    <source>
        <dbReference type="SAM" id="MobiDB-lite"/>
    </source>
</evidence>
<dbReference type="GO" id="GO:0031640">
    <property type="term" value="P:killing of cells of another organism"/>
    <property type="evidence" value="ECO:0007669"/>
    <property type="project" value="UniProtKB-KW"/>
</dbReference>
<comment type="caution">
    <text evidence="17">Lacks conserved residue(s) required for the propagation of feature annotation.</text>
</comment>
<dbReference type="PROSITE" id="PS50092">
    <property type="entry name" value="TSP1"/>
    <property type="match status" value="2"/>
</dbReference>
<feature type="disulfide bond" evidence="17">
    <location>
        <begin position="109"/>
        <end position="121"/>
    </location>
</feature>
<name>A0A6P9BT37_PANGU</name>
<dbReference type="CDD" id="cd00112">
    <property type="entry name" value="LDLa"/>
    <property type="match status" value="1"/>
</dbReference>
<dbReference type="PROSITE" id="PS51412">
    <property type="entry name" value="MACPF_2"/>
    <property type="match status" value="1"/>
</dbReference>
<dbReference type="InterPro" id="IPR000884">
    <property type="entry name" value="TSP1_rpt"/>
</dbReference>
<dbReference type="InterPro" id="IPR001862">
    <property type="entry name" value="MAC_perforin"/>
</dbReference>
<evidence type="ECO:0000313" key="22">
    <source>
        <dbReference type="RefSeq" id="XP_034271071.1"/>
    </source>
</evidence>
<dbReference type="GO" id="GO:0005579">
    <property type="term" value="C:membrane attack complex"/>
    <property type="evidence" value="ECO:0007669"/>
    <property type="project" value="UniProtKB-KW"/>
</dbReference>
<dbReference type="GO" id="GO:0005576">
    <property type="term" value="C:extracellular region"/>
    <property type="evidence" value="ECO:0007669"/>
    <property type="project" value="UniProtKB-SubCell"/>
</dbReference>
<evidence type="ECO:0000256" key="8">
    <source>
        <dbReference type="ARBA" id="ARBA00022852"/>
    </source>
</evidence>
<dbReference type="InterPro" id="IPR020864">
    <property type="entry name" value="MACPF"/>
</dbReference>
<keyword evidence="5" id="KW-0245">EGF-like domain</keyword>
<evidence type="ECO:0000256" key="7">
    <source>
        <dbReference type="ARBA" id="ARBA00022588"/>
    </source>
</evidence>
<evidence type="ECO:0000256" key="9">
    <source>
        <dbReference type="ARBA" id="ARBA00022859"/>
    </source>
</evidence>
<evidence type="ECO:0000256" key="4">
    <source>
        <dbReference type="ARBA" id="ARBA00022525"/>
    </source>
</evidence>
<dbReference type="SMART" id="SM00457">
    <property type="entry name" value="MACPF"/>
    <property type="match status" value="1"/>
</dbReference>
<dbReference type="AlphaFoldDB" id="A0A6P9BT37"/>
<dbReference type="Pfam" id="PF01823">
    <property type="entry name" value="MACPF"/>
    <property type="match status" value="1"/>
</dbReference>
<keyword evidence="12" id="KW-0472">Membrane</keyword>
<proteinExistence type="inferred from homology"/>
<evidence type="ECO:0000256" key="15">
    <source>
        <dbReference type="ARBA" id="ARBA00023180"/>
    </source>
</evidence>
<dbReference type="CTD" id="731"/>
<protein>
    <submittedName>
        <fullName evidence="22">Complement component C8 alpha chain</fullName>
    </submittedName>
</protein>
<comment type="similarity">
    <text evidence="3">Belongs to the complement C6/C7/C8/C9 family.</text>
</comment>
<comment type="subcellular location">
    <subcellularLocation>
        <location evidence="2">Secreted</location>
    </subcellularLocation>
    <subcellularLocation>
        <location evidence="1">Target cell membrane</location>
    </subcellularLocation>
</comment>
<keyword evidence="15" id="KW-0325">Glycoprotein</keyword>
<gene>
    <name evidence="22" type="primary">C8A</name>
</gene>
<dbReference type="OrthoDB" id="5781878at2759"/>
<feature type="signal peptide" evidence="19">
    <location>
        <begin position="1"/>
        <end position="27"/>
    </location>
</feature>
<evidence type="ECO:0000256" key="11">
    <source>
        <dbReference type="ARBA" id="ARBA00023058"/>
    </source>
</evidence>
<keyword evidence="11" id="KW-0473">Membrane attack complex</keyword>
<dbReference type="PRINTS" id="PR00764">
    <property type="entry name" value="COMPLEMENTC9"/>
</dbReference>
<dbReference type="PANTHER" id="PTHR45742:SF1">
    <property type="entry name" value="COMPLEMENT COMPONENT C8 ALPHA CHAIN"/>
    <property type="match status" value="1"/>
</dbReference>
<dbReference type="InterPro" id="IPR036383">
    <property type="entry name" value="TSP1_rpt_sf"/>
</dbReference>
<dbReference type="GO" id="GO:0006957">
    <property type="term" value="P:complement activation, alternative pathway"/>
    <property type="evidence" value="ECO:0007669"/>
    <property type="project" value="UniProtKB-KW"/>
</dbReference>
<keyword evidence="8" id="KW-0204">Cytolysis</keyword>
<evidence type="ECO:0000256" key="5">
    <source>
        <dbReference type="ARBA" id="ARBA00022536"/>
    </source>
</evidence>
<keyword evidence="19" id="KW-0732">Signal</keyword>
<dbReference type="PROSITE" id="PS01209">
    <property type="entry name" value="LDLRA_1"/>
    <property type="match status" value="1"/>
</dbReference>
<dbReference type="PROSITE" id="PS50068">
    <property type="entry name" value="LDLRA_2"/>
    <property type="match status" value="1"/>
</dbReference>